<dbReference type="Pfam" id="PF03767">
    <property type="entry name" value="Acid_phosphat_B"/>
    <property type="match status" value="1"/>
</dbReference>
<evidence type="ECO:0000313" key="3">
    <source>
        <dbReference type="Proteomes" id="UP000627292"/>
    </source>
</evidence>
<dbReference type="Proteomes" id="UP000627292">
    <property type="component" value="Unassembled WGS sequence"/>
</dbReference>
<organism evidence="2 3">
    <name type="scientific">Filimonas zeae</name>
    <dbReference type="NCBI Taxonomy" id="1737353"/>
    <lineage>
        <taxon>Bacteria</taxon>
        <taxon>Pseudomonadati</taxon>
        <taxon>Bacteroidota</taxon>
        <taxon>Chitinophagia</taxon>
        <taxon>Chitinophagales</taxon>
        <taxon>Chitinophagaceae</taxon>
        <taxon>Filimonas</taxon>
    </lineage>
</organism>
<dbReference type="PANTHER" id="PTHR31284:SF10">
    <property type="entry name" value="ACID PHOSPHATASE-LIKE PROTEIN"/>
    <property type="match status" value="1"/>
</dbReference>
<dbReference type="PROSITE" id="PS51257">
    <property type="entry name" value="PROKAR_LIPOPROTEIN"/>
    <property type="match status" value="1"/>
</dbReference>
<dbReference type="RefSeq" id="WP_188952192.1">
    <property type="nucleotide sequence ID" value="NZ_BMIB01000002.1"/>
</dbReference>
<dbReference type="SUPFAM" id="SSF56784">
    <property type="entry name" value="HAD-like"/>
    <property type="match status" value="1"/>
</dbReference>
<comment type="caution">
    <text evidence="2">The sequence shown here is derived from an EMBL/GenBank/DDBJ whole genome shotgun (WGS) entry which is preliminary data.</text>
</comment>
<accession>A0A917MWB3</accession>
<proteinExistence type="predicted"/>
<dbReference type="SFLD" id="SFLDS00003">
    <property type="entry name" value="Haloacid_Dehalogenase"/>
    <property type="match status" value="1"/>
</dbReference>
<reference evidence="2" key="2">
    <citation type="submission" date="2020-09" db="EMBL/GenBank/DDBJ databases">
        <authorList>
            <person name="Sun Q."/>
            <person name="Zhou Y."/>
        </authorList>
    </citation>
    <scope>NUCLEOTIDE SEQUENCE</scope>
    <source>
        <strain evidence="2">CGMCC 1.15290</strain>
    </source>
</reference>
<dbReference type="InterPro" id="IPR006423">
    <property type="entry name" value="Lipo_e_P4"/>
</dbReference>
<dbReference type="PIRSF" id="PIRSF019271">
    <property type="entry name" value="Acid_Ptase_C"/>
    <property type="match status" value="1"/>
</dbReference>
<dbReference type="PANTHER" id="PTHR31284">
    <property type="entry name" value="ACID PHOSPHATASE-LIKE PROTEIN"/>
    <property type="match status" value="1"/>
</dbReference>
<dbReference type="InterPro" id="IPR036412">
    <property type="entry name" value="HAD-like_sf"/>
</dbReference>
<keyword evidence="3" id="KW-1185">Reference proteome</keyword>
<dbReference type="Gene3D" id="3.40.50.1000">
    <property type="entry name" value="HAD superfamily/HAD-like"/>
    <property type="match status" value="1"/>
</dbReference>
<protein>
    <submittedName>
        <fullName evidence="2">5'-nucleotidase</fullName>
    </submittedName>
</protein>
<evidence type="ECO:0000256" key="1">
    <source>
        <dbReference type="ARBA" id="ARBA00022729"/>
    </source>
</evidence>
<gene>
    <name evidence="2" type="ORF">GCM10011379_23110</name>
</gene>
<name>A0A917MWB3_9BACT</name>
<dbReference type="SFLD" id="SFLDG01125">
    <property type="entry name" value="C1.1:_Acid_Phosphatase_Like"/>
    <property type="match status" value="1"/>
</dbReference>
<dbReference type="GO" id="GO:0009279">
    <property type="term" value="C:cell outer membrane"/>
    <property type="evidence" value="ECO:0007669"/>
    <property type="project" value="InterPro"/>
</dbReference>
<dbReference type="NCBIfam" id="TIGR01533">
    <property type="entry name" value="lipo_e_P4"/>
    <property type="match status" value="1"/>
</dbReference>
<dbReference type="InterPro" id="IPR023214">
    <property type="entry name" value="HAD_sf"/>
</dbReference>
<dbReference type="CDD" id="cd07534">
    <property type="entry name" value="HAD_CAP"/>
    <property type="match status" value="1"/>
</dbReference>
<keyword evidence="1" id="KW-0732">Signal</keyword>
<evidence type="ECO:0000313" key="2">
    <source>
        <dbReference type="EMBL" id="GGH67633.1"/>
    </source>
</evidence>
<sequence>MKLNAGILAGLLLCSCASQKPQATATAESKLVPDGKLWASLFQQRAAEYKALCLQAYNIAQLRLEQAIRQRTNGKPLAVVTDVDETFLDNSPYDVKQALAGKDYENNSWQQWTSLGQADSLPGALRFFKYAADNQVTVFYITNRGEAERAGTTQNLLKYGFPFADNNHIILKQPGSPSSKESRRQDVLKNYDIVLLLGDNLADFSTLFDSKSEEERAANVLSSAAEFGNRFIVLPNPVYGDWESSFFKHEPRFTAAQKDSVIRARLKTY</sequence>
<dbReference type="AlphaFoldDB" id="A0A917MWB3"/>
<dbReference type="EMBL" id="BMIB01000002">
    <property type="protein sequence ID" value="GGH67633.1"/>
    <property type="molecule type" value="Genomic_DNA"/>
</dbReference>
<reference evidence="2" key="1">
    <citation type="journal article" date="2014" name="Int. J. Syst. Evol. Microbiol.">
        <title>Complete genome sequence of Corynebacterium casei LMG S-19264T (=DSM 44701T), isolated from a smear-ripened cheese.</title>
        <authorList>
            <consortium name="US DOE Joint Genome Institute (JGI-PGF)"/>
            <person name="Walter F."/>
            <person name="Albersmeier A."/>
            <person name="Kalinowski J."/>
            <person name="Ruckert C."/>
        </authorList>
    </citation>
    <scope>NUCLEOTIDE SEQUENCE</scope>
    <source>
        <strain evidence="2">CGMCC 1.15290</strain>
    </source>
</reference>
<dbReference type="InterPro" id="IPR005519">
    <property type="entry name" value="Acid_phosphat_B-like"/>
</dbReference>